<dbReference type="GO" id="GO:0031146">
    <property type="term" value="P:SCF-dependent proteasomal ubiquitin-dependent protein catabolic process"/>
    <property type="evidence" value="ECO:0007669"/>
    <property type="project" value="TreeGrafter"/>
</dbReference>
<dbReference type="SUPFAM" id="SSF52047">
    <property type="entry name" value="RNI-like"/>
    <property type="match status" value="1"/>
</dbReference>
<dbReference type="Proteomes" id="UP000678499">
    <property type="component" value="Unassembled WGS sequence"/>
</dbReference>
<feature type="domain" description="F-box" evidence="1">
    <location>
        <begin position="10"/>
        <end position="56"/>
    </location>
</feature>
<keyword evidence="3" id="KW-1185">Reference proteome</keyword>
<dbReference type="Gene3D" id="3.80.10.10">
    <property type="entry name" value="Ribonuclease Inhibitor"/>
    <property type="match status" value="1"/>
</dbReference>
<dbReference type="PANTHER" id="PTHR13318">
    <property type="entry name" value="PARTNER OF PAIRED, ISOFORM B-RELATED"/>
    <property type="match status" value="1"/>
</dbReference>
<dbReference type="AlphaFoldDB" id="A0A7R9BRH0"/>
<organism evidence="2">
    <name type="scientific">Notodromas monacha</name>
    <dbReference type="NCBI Taxonomy" id="399045"/>
    <lineage>
        <taxon>Eukaryota</taxon>
        <taxon>Metazoa</taxon>
        <taxon>Ecdysozoa</taxon>
        <taxon>Arthropoda</taxon>
        <taxon>Crustacea</taxon>
        <taxon>Oligostraca</taxon>
        <taxon>Ostracoda</taxon>
        <taxon>Podocopa</taxon>
        <taxon>Podocopida</taxon>
        <taxon>Cypridocopina</taxon>
        <taxon>Cypridoidea</taxon>
        <taxon>Cyprididae</taxon>
        <taxon>Notodromas</taxon>
    </lineage>
</organism>
<dbReference type="SUPFAM" id="SSF81383">
    <property type="entry name" value="F-box domain"/>
    <property type="match status" value="1"/>
</dbReference>
<dbReference type="PROSITE" id="PS50181">
    <property type="entry name" value="FBOX"/>
    <property type="match status" value="1"/>
</dbReference>
<dbReference type="EMBL" id="CAJPEX010001311">
    <property type="protein sequence ID" value="CAG0918823.1"/>
    <property type="molecule type" value="Genomic_DNA"/>
</dbReference>
<dbReference type="GO" id="GO:0019005">
    <property type="term" value="C:SCF ubiquitin ligase complex"/>
    <property type="evidence" value="ECO:0007669"/>
    <property type="project" value="TreeGrafter"/>
</dbReference>
<name>A0A7R9BRH0_9CRUS</name>
<gene>
    <name evidence="2" type="ORF">NMOB1V02_LOCUS6369</name>
</gene>
<dbReference type="OrthoDB" id="2095648at2759"/>
<dbReference type="InterPro" id="IPR001810">
    <property type="entry name" value="F-box_dom"/>
</dbReference>
<evidence type="ECO:0000259" key="1">
    <source>
        <dbReference type="PROSITE" id="PS50181"/>
    </source>
</evidence>
<dbReference type="EMBL" id="OA883348">
    <property type="protein sequence ID" value="CAD7278671.1"/>
    <property type="molecule type" value="Genomic_DNA"/>
</dbReference>
<sequence>MQSVASCVDDFNISEWPDFVLLQVFAFLPLKSLSACGLTCTNWHRVAADPTLWPLRMEFDRFTNMNDVDALLKVGGGNLEFISLRLVMDINGMFEMIASGCPNLHALELDHCPSPSEMNLSALSRISGGCKNLRCFALRNMTLDEESMSAFTVVAKEFEFLSHVVLFKCFGISPSAIIRLVSDLDHLTHLDIEHLELDVRSLETVASRIGRTIKAFYFSVPVASDLHVLRWLENLEALGIHVFAGDSHTEDDFGIHIQRFRSLRVLRFTNLFAPVQVRDLLTAQLFPKLEHLSMFNCAPLSQPHLSGIVRCHKNLRHLCLDFRLSDSVVEVLADVCKQLTFLYFKFSASASCRSLQLLDAKNLPKLGYLYVDDSKNIPTEFLSQLVEQRPDVRIICYGRTFFHYPKDQPILKRMMNEILLFNPYLDLISVK</sequence>
<protein>
    <recommendedName>
        <fullName evidence="1">F-box domain-containing protein</fullName>
    </recommendedName>
</protein>
<dbReference type="InterPro" id="IPR032675">
    <property type="entry name" value="LRR_dom_sf"/>
</dbReference>
<accession>A0A7R9BRH0</accession>
<dbReference type="Gene3D" id="1.20.1280.50">
    <property type="match status" value="1"/>
</dbReference>
<evidence type="ECO:0000313" key="3">
    <source>
        <dbReference type="Proteomes" id="UP000678499"/>
    </source>
</evidence>
<proteinExistence type="predicted"/>
<dbReference type="Pfam" id="PF12937">
    <property type="entry name" value="F-box-like"/>
    <property type="match status" value="1"/>
</dbReference>
<evidence type="ECO:0000313" key="2">
    <source>
        <dbReference type="EMBL" id="CAD7278671.1"/>
    </source>
</evidence>
<dbReference type="InterPro" id="IPR036047">
    <property type="entry name" value="F-box-like_dom_sf"/>
</dbReference>
<reference evidence="2" key="1">
    <citation type="submission" date="2020-11" db="EMBL/GenBank/DDBJ databases">
        <authorList>
            <person name="Tran Van P."/>
        </authorList>
    </citation>
    <scope>NUCLEOTIDE SEQUENCE</scope>
</reference>